<gene>
    <name evidence="4" type="ORF">D4N35_004875</name>
</gene>
<dbReference type="Gene3D" id="3.40.630.10">
    <property type="entry name" value="Zn peptidases"/>
    <property type="match status" value="1"/>
</dbReference>
<dbReference type="GO" id="GO:0046872">
    <property type="term" value="F:metal ion binding"/>
    <property type="evidence" value="ECO:0007669"/>
    <property type="project" value="UniProtKB-KW"/>
</dbReference>
<dbReference type="Pfam" id="PF07687">
    <property type="entry name" value="M20_dimer"/>
    <property type="match status" value="1"/>
</dbReference>
<keyword evidence="1" id="KW-0479">Metal-binding</keyword>
<evidence type="ECO:0000313" key="5">
    <source>
        <dbReference type="Proteomes" id="UP000273811"/>
    </source>
</evidence>
<dbReference type="SUPFAM" id="SSF53187">
    <property type="entry name" value="Zn-dependent exopeptidases"/>
    <property type="match status" value="1"/>
</dbReference>
<dbReference type="OrthoDB" id="9792335at2"/>
<dbReference type="Proteomes" id="UP000273811">
    <property type="component" value="Unassembled WGS sequence"/>
</dbReference>
<sequence length="355" mass="39531">MGNLISLIKDLIRIDSSTKQGANEAIAYCENWLLARGLTVNKLKNNGFDILICEVGSGEKTLILNGHVDVVSGKEIQFQPYEAEGKLYGRGSADMKAGVAAMMFAMADLKDEELNSKIQLQLVTDEEIGGYNCTKYLTESGYVGEFVICAEPTNLGIGLQAKGVLQLDILVRGKSAHGSRPWEGENAILRSYELYKNILSLPFAKESSEFFRYPSINLAKITGGEVYNKVPDACVMSLDIRFLPFQNRQMIIDQIRSIDKCEVEVVLYGDPVMNSADNIHIQSLVSQIRANTDKDKVEIFGQHGFADTRYFSKFGIPAIEFGPAGNFWHGDNEYVDLKSVETYKEILIEFAKSFK</sequence>
<dbReference type="Pfam" id="PF01546">
    <property type="entry name" value="Peptidase_M20"/>
    <property type="match status" value="1"/>
</dbReference>
<dbReference type="InterPro" id="IPR050072">
    <property type="entry name" value="Peptidase_M20A"/>
</dbReference>
<keyword evidence="5" id="KW-1185">Reference proteome</keyword>
<dbReference type="SUPFAM" id="SSF55031">
    <property type="entry name" value="Bacterial exopeptidase dimerisation domain"/>
    <property type="match status" value="1"/>
</dbReference>
<accession>A0A443IZI7</accession>
<dbReference type="InterPro" id="IPR036264">
    <property type="entry name" value="Bact_exopeptidase_dim_dom"/>
</dbReference>
<evidence type="ECO:0000256" key="1">
    <source>
        <dbReference type="ARBA" id="ARBA00022723"/>
    </source>
</evidence>
<dbReference type="RefSeq" id="WP_120070854.1">
    <property type="nucleotide sequence ID" value="NZ_CP126113.1"/>
</dbReference>
<dbReference type="AlphaFoldDB" id="A0A443IZI7"/>
<proteinExistence type="predicted"/>
<comment type="caution">
    <text evidence="4">The sequence shown here is derived from an EMBL/GenBank/DDBJ whole genome shotgun (WGS) entry which is preliminary data.</text>
</comment>
<feature type="domain" description="Peptidase M20 dimerisation" evidence="3">
    <location>
        <begin position="161"/>
        <end position="258"/>
    </location>
</feature>
<evidence type="ECO:0000313" key="4">
    <source>
        <dbReference type="EMBL" id="RWR13530.1"/>
    </source>
</evidence>
<organism evidence="4 5">
    <name type="scientific">Siminovitchia fortis</name>
    <dbReference type="NCBI Taxonomy" id="254758"/>
    <lineage>
        <taxon>Bacteria</taxon>
        <taxon>Bacillati</taxon>
        <taxon>Bacillota</taxon>
        <taxon>Bacilli</taxon>
        <taxon>Bacillales</taxon>
        <taxon>Bacillaceae</taxon>
        <taxon>Siminovitchia</taxon>
    </lineage>
</organism>
<dbReference type="Gene3D" id="3.30.70.360">
    <property type="match status" value="1"/>
</dbReference>
<dbReference type="EMBL" id="QYTU02000006">
    <property type="protein sequence ID" value="RWR13530.1"/>
    <property type="molecule type" value="Genomic_DNA"/>
</dbReference>
<dbReference type="GO" id="GO:0016787">
    <property type="term" value="F:hydrolase activity"/>
    <property type="evidence" value="ECO:0007669"/>
    <property type="project" value="UniProtKB-KW"/>
</dbReference>
<dbReference type="InterPro" id="IPR002933">
    <property type="entry name" value="Peptidase_M20"/>
</dbReference>
<keyword evidence="2" id="KW-0378">Hydrolase</keyword>
<dbReference type="PANTHER" id="PTHR43808">
    <property type="entry name" value="ACETYLORNITHINE DEACETYLASE"/>
    <property type="match status" value="1"/>
</dbReference>
<dbReference type="InterPro" id="IPR011650">
    <property type="entry name" value="Peptidase_M20_dimer"/>
</dbReference>
<name>A0A443IZI7_9BACI</name>
<evidence type="ECO:0000256" key="2">
    <source>
        <dbReference type="ARBA" id="ARBA00022801"/>
    </source>
</evidence>
<protein>
    <submittedName>
        <fullName evidence="4">M20 family peptidase</fullName>
    </submittedName>
</protein>
<evidence type="ECO:0000259" key="3">
    <source>
        <dbReference type="Pfam" id="PF07687"/>
    </source>
</evidence>
<reference evidence="4" key="1">
    <citation type="submission" date="2018-12" db="EMBL/GenBank/DDBJ databases">
        <authorList>
            <person name="Sun L."/>
            <person name="Chen Z."/>
        </authorList>
    </citation>
    <scope>NUCLEOTIDE SEQUENCE [LARGE SCALE GENOMIC DNA]</scope>
    <source>
        <strain evidence="4">DSM 16012</strain>
    </source>
</reference>